<dbReference type="EMBL" id="QPJD01000021">
    <property type="protein sequence ID" value="RCW41730.1"/>
    <property type="molecule type" value="Genomic_DNA"/>
</dbReference>
<comment type="caution">
    <text evidence="13">The sequence shown here is derived from an EMBL/GenBank/DDBJ whole genome shotgun (WGS) entry which is preliminary data.</text>
</comment>
<dbReference type="SUPFAM" id="SSF47384">
    <property type="entry name" value="Homodimeric domain of signal transducing histidine kinase"/>
    <property type="match status" value="1"/>
</dbReference>
<dbReference type="InterPro" id="IPR003594">
    <property type="entry name" value="HATPase_dom"/>
</dbReference>
<proteinExistence type="predicted"/>
<gene>
    <name evidence="13" type="ORF">DFP97_12110</name>
</gene>
<dbReference type="PROSITE" id="PS50113">
    <property type="entry name" value="PAC"/>
    <property type="match status" value="1"/>
</dbReference>
<evidence type="ECO:0000259" key="12">
    <source>
        <dbReference type="PROSITE" id="PS50113"/>
    </source>
</evidence>
<dbReference type="SMART" id="SM00091">
    <property type="entry name" value="PAS"/>
    <property type="match status" value="3"/>
</dbReference>
<protein>
    <recommendedName>
        <fullName evidence="2">histidine kinase</fullName>
        <ecNumber evidence="2">2.7.13.3</ecNumber>
    </recommendedName>
</protein>
<dbReference type="NCBIfam" id="TIGR00229">
    <property type="entry name" value="sensory_box"/>
    <property type="match status" value="3"/>
</dbReference>
<dbReference type="GO" id="GO:0006355">
    <property type="term" value="P:regulation of DNA-templated transcription"/>
    <property type="evidence" value="ECO:0007669"/>
    <property type="project" value="InterPro"/>
</dbReference>
<evidence type="ECO:0000313" key="13">
    <source>
        <dbReference type="EMBL" id="RCW41730.1"/>
    </source>
</evidence>
<dbReference type="GO" id="GO:0000155">
    <property type="term" value="F:phosphorelay sensor kinase activity"/>
    <property type="evidence" value="ECO:0007669"/>
    <property type="project" value="InterPro"/>
</dbReference>
<keyword evidence="14" id="KW-1185">Reference proteome</keyword>
<organism evidence="13 14">
    <name type="scientific">Paenibacillus prosopidis</name>
    <dbReference type="NCBI Taxonomy" id="630520"/>
    <lineage>
        <taxon>Bacteria</taxon>
        <taxon>Bacillati</taxon>
        <taxon>Bacillota</taxon>
        <taxon>Bacilli</taxon>
        <taxon>Bacillales</taxon>
        <taxon>Paenibacillaceae</taxon>
        <taxon>Paenibacillus</taxon>
    </lineage>
</organism>
<dbReference type="Gene3D" id="1.10.287.130">
    <property type="match status" value="1"/>
</dbReference>
<keyword evidence="7" id="KW-0067">ATP-binding</keyword>
<dbReference type="Proteomes" id="UP000252415">
    <property type="component" value="Unassembled WGS sequence"/>
</dbReference>
<dbReference type="Pfam" id="PF00512">
    <property type="entry name" value="HisKA"/>
    <property type="match status" value="1"/>
</dbReference>
<dbReference type="PROSITE" id="PS50109">
    <property type="entry name" value="HIS_KIN"/>
    <property type="match status" value="1"/>
</dbReference>
<dbReference type="CDD" id="cd00130">
    <property type="entry name" value="PAS"/>
    <property type="match status" value="3"/>
</dbReference>
<dbReference type="Gene3D" id="3.30.450.20">
    <property type="entry name" value="PAS domain"/>
    <property type="match status" value="3"/>
</dbReference>
<dbReference type="PRINTS" id="PR00344">
    <property type="entry name" value="BCTRLSENSOR"/>
</dbReference>
<evidence type="ECO:0000313" key="14">
    <source>
        <dbReference type="Proteomes" id="UP000252415"/>
    </source>
</evidence>
<dbReference type="SUPFAM" id="SSF55874">
    <property type="entry name" value="ATPase domain of HSP90 chaperone/DNA topoisomerase II/histidine kinase"/>
    <property type="match status" value="1"/>
</dbReference>
<dbReference type="InterPro" id="IPR036890">
    <property type="entry name" value="HATPase_C_sf"/>
</dbReference>
<evidence type="ECO:0000256" key="9">
    <source>
        <dbReference type="ARBA" id="ARBA00023012"/>
    </source>
</evidence>
<feature type="domain" description="PAS" evidence="11">
    <location>
        <begin position="158"/>
        <end position="208"/>
    </location>
</feature>
<evidence type="ECO:0000256" key="4">
    <source>
        <dbReference type="ARBA" id="ARBA00022679"/>
    </source>
</evidence>
<dbReference type="AlphaFoldDB" id="A0A368VML6"/>
<dbReference type="PANTHER" id="PTHR43065">
    <property type="entry name" value="SENSOR HISTIDINE KINASE"/>
    <property type="match status" value="1"/>
</dbReference>
<evidence type="ECO:0000256" key="1">
    <source>
        <dbReference type="ARBA" id="ARBA00000085"/>
    </source>
</evidence>
<evidence type="ECO:0000256" key="8">
    <source>
        <dbReference type="ARBA" id="ARBA00022969"/>
    </source>
</evidence>
<dbReference type="GO" id="GO:0005524">
    <property type="term" value="F:ATP binding"/>
    <property type="evidence" value="ECO:0007669"/>
    <property type="project" value="UniProtKB-KW"/>
</dbReference>
<sequence length="621" mass="69908">MVTDRDGEQLKESEDRYQHLVHLLPDGLIVYENEHIVFANVSVLKMIGVSRLDEIIGHPLYRFIHPDYIDDLPAQIQYMINEARPSNFVYNKLLRLDNRAVDVEMRAVAVKYDGKQAVQLIIRDLSDQKRMEASLNEKDYLYKSLVESVVAGVFVGQDNSIIYANPYLAELYGYTVEEMLALTPFDLLGEAEFNKIKSKIISGVVSGQRQFPLKYKGIKKDGSTVYLEGNSTIITLNGYPSLLGTVQDVTFKHEQDCLLRDSAKVYQKIIKFVPEPIVLSDEGTIIYVNKLAMQMIGACEEAQVVGKSVFDFIHPSQHKYTQNTLAQIIASDEPTPFQERVIVCTDGRLLDAEIASIRINNYMGKDVMLSVIRDLTDRKRSEEMLVRSEKLSVIGQLAAGVAHEIRNPLTALKGFTQLLRNKYEKQSHYFDIMANEIDRINLIVNEFMTLAKPHFSQFSIAQLEPIMQSVISILETQAILLNVEITVKLDRPLPSIYCNENQLKQVFLNVIKNAIEAMPDGGRVEITVDAAEDGFIRIRINDGGPGIPEGLIKKIGEPFLTTKEKGTGLGLMISTRIIEAHQGTLQLRSVLKEGTTVEIKLPVQEKMIETNACACDARHSK</sequence>
<dbReference type="SMART" id="SM00388">
    <property type="entry name" value="HisKA"/>
    <property type="match status" value="1"/>
</dbReference>
<dbReference type="GO" id="GO:0030435">
    <property type="term" value="P:sporulation resulting in formation of a cellular spore"/>
    <property type="evidence" value="ECO:0007669"/>
    <property type="project" value="UniProtKB-KW"/>
</dbReference>
<dbReference type="InterPro" id="IPR005467">
    <property type="entry name" value="His_kinase_dom"/>
</dbReference>
<keyword evidence="3" id="KW-0597">Phosphoprotein</keyword>
<dbReference type="FunFam" id="1.10.287.130:FF:000040">
    <property type="entry name" value="PAS domain-containing sensor histidine kinase"/>
    <property type="match status" value="1"/>
</dbReference>
<accession>A0A368VML6</accession>
<keyword evidence="8" id="KW-0749">Sporulation</keyword>
<dbReference type="Gene3D" id="3.30.565.10">
    <property type="entry name" value="Histidine kinase-like ATPase, C-terminal domain"/>
    <property type="match status" value="1"/>
</dbReference>
<keyword evidence="5" id="KW-0547">Nucleotide-binding</keyword>
<comment type="catalytic activity">
    <reaction evidence="1">
        <text>ATP + protein L-histidine = ADP + protein N-phospho-L-histidine.</text>
        <dbReference type="EC" id="2.7.13.3"/>
    </reaction>
</comment>
<reference evidence="13 14" key="1">
    <citation type="submission" date="2018-07" db="EMBL/GenBank/DDBJ databases">
        <title>Genomic Encyclopedia of Type Strains, Phase III (KMG-III): the genomes of soil and plant-associated and newly described type strains.</title>
        <authorList>
            <person name="Whitman W."/>
        </authorList>
    </citation>
    <scope>NUCLEOTIDE SEQUENCE [LARGE SCALE GENOMIC DNA]</scope>
    <source>
        <strain evidence="13 14">CECT 7506</strain>
    </source>
</reference>
<keyword evidence="4" id="KW-0808">Transferase</keyword>
<dbReference type="InterPro" id="IPR004358">
    <property type="entry name" value="Sig_transdc_His_kin-like_C"/>
</dbReference>
<feature type="domain" description="PAS" evidence="11">
    <location>
        <begin position="13"/>
        <end position="83"/>
    </location>
</feature>
<dbReference type="SUPFAM" id="SSF55785">
    <property type="entry name" value="PYP-like sensor domain (PAS domain)"/>
    <property type="match status" value="3"/>
</dbReference>
<name>A0A368VML6_9BACL</name>
<dbReference type="InterPro" id="IPR035965">
    <property type="entry name" value="PAS-like_dom_sf"/>
</dbReference>
<dbReference type="EC" id="2.7.13.3" evidence="2"/>
<dbReference type="CDD" id="cd00082">
    <property type="entry name" value="HisKA"/>
    <property type="match status" value="1"/>
</dbReference>
<keyword evidence="6 13" id="KW-0418">Kinase</keyword>
<dbReference type="SMART" id="SM00086">
    <property type="entry name" value="PAC"/>
    <property type="match status" value="3"/>
</dbReference>
<evidence type="ECO:0000256" key="3">
    <source>
        <dbReference type="ARBA" id="ARBA00022553"/>
    </source>
</evidence>
<evidence type="ECO:0000256" key="6">
    <source>
        <dbReference type="ARBA" id="ARBA00022777"/>
    </source>
</evidence>
<evidence type="ECO:0000259" key="10">
    <source>
        <dbReference type="PROSITE" id="PS50109"/>
    </source>
</evidence>
<evidence type="ECO:0000256" key="7">
    <source>
        <dbReference type="ARBA" id="ARBA00022840"/>
    </source>
</evidence>
<dbReference type="OrthoDB" id="9815750at2"/>
<evidence type="ECO:0000259" key="11">
    <source>
        <dbReference type="PROSITE" id="PS50112"/>
    </source>
</evidence>
<feature type="domain" description="PAS" evidence="11">
    <location>
        <begin position="277"/>
        <end position="332"/>
    </location>
</feature>
<dbReference type="InterPro" id="IPR000700">
    <property type="entry name" value="PAS-assoc_C"/>
</dbReference>
<feature type="domain" description="Histidine kinase" evidence="10">
    <location>
        <begin position="400"/>
        <end position="605"/>
    </location>
</feature>
<feature type="domain" description="PAC" evidence="12">
    <location>
        <begin position="335"/>
        <end position="387"/>
    </location>
</feature>
<evidence type="ECO:0000256" key="5">
    <source>
        <dbReference type="ARBA" id="ARBA00022741"/>
    </source>
</evidence>
<dbReference type="PROSITE" id="PS50112">
    <property type="entry name" value="PAS"/>
    <property type="match status" value="3"/>
</dbReference>
<dbReference type="InterPro" id="IPR013767">
    <property type="entry name" value="PAS_fold"/>
</dbReference>
<dbReference type="InterPro" id="IPR003661">
    <property type="entry name" value="HisK_dim/P_dom"/>
</dbReference>
<dbReference type="PANTHER" id="PTHR43065:SF34">
    <property type="entry name" value="SPORULATION KINASE A"/>
    <property type="match status" value="1"/>
</dbReference>
<dbReference type="InterPro" id="IPR036097">
    <property type="entry name" value="HisK_dim/P_sf"/>
</dbReference>
<keyword evidence="9" id="KW-0902">Two-component regulatory system</keyword>
<dbReference type="InterPro" id="IPR000014">
    <property type="entry name" value="PAS"/>
</dbReference>
<dbReference type="Pfam" id="PF02518">
    <property type="entry name" value="HATPase_c"/>
    <property type="match status" value="1"/>
</dbReference>
<dbReference type="RefSeq" id="WP_147275091.1">
    <property type="nucleotide sequence ID" value="NZ_QPJD01000021.1"/>
</dbReference>
<evidence type="ECO:0000256" key="2">
    <source>
        <dbReference type="ARBA" id="ARBA00012438"/>
    </source>
</evidence>
<dbReference type="Pfam" id="PF13426">
    <property type="entry name" value="PAS_9"/>
    <property type="match status" value="2"/>
</dbReference>
<dbReference type="InterPro" id="IPR001610">
    <property type="entry name" value="PAC"/>
</dbReference>
<dbReference type="SMART" id="SM00387">
    <property type="entry name" value="HATPase_c"/>
    <property type="match status" value="1"/>
</dbReference>
<dbReference type="Pfam" id="PF00989">
    <property type="entry name" value="PAS"/>
    <property type="match status" value="1"/>
</dbReference>